<dbReference type="EMBL" id="CP142730">
    <property type="protein sequence ID" value="WUR03642.1"/>
    <property type="molecule type" value="Genomic_DNA"/>
</dbReference>
<protein>
    <submittedName>
        <fullName evidence="1">Spore wall protein 8-like protein</fullName>
    </submittedName>
</protein>
<evidence type="ECO:0000313" key="1">
    <source>
        <dbReference type="EMBL" id="WUR03642.1"/>
    </source>
</evidence>
<keyword evidence="2" id="KW-1185">Reference proteome</keyword>
<name>A0AAX4JCC9_9MICR</name>
<dbReference type="GeneID" id="90541455"/>
<dbReference type="RefSeq" id="XP_065329787.1">
    <property type="nucleotide sequence ID" value="XM_065473715.1"/>
</dbReference>
<gene>
    <name evidence="1" type="ORF">VNE69_05231</name>
</gene>
<reference evidence="1" key="1">
    <citation type="journal article" date="2024" name="BMC Genomics">
        <title>Functional annotation of a divergent genome using sequence and structure-based similarity.</title>
        <authorList>
            <person name="Svedberg D."/>
            <person name="Winiger R.R."/>
            <person name="Berg A."/>
            <person name="Sharma H."/>
            <person name="Tellgren-Roth C."/>
            <person name="Debrunner-Vossbrinck B.A."/>
            <person name="Vossbrinck C.R."/>
            <person name="Barandun J."/>
        </authorList>
    </citation>
    <scope>NUCLEOTIDE SEQUENCE</scope>
    <source>
        <strain evidence="1">Illinois isolate</strain>
    </source>
</reference>
<evidence type="ECO:0000313" key="2">
    <source>
        <dbReference type="Proteomes" id="UP001334084"/>
    </source>
</evidence>
<organism evidence="1 2">
    <name type="scientific">Vairimorpha necatrix</name>
    <dbReference type="NCBI Taxonomy" id="6039"/>
    <lineage>
        <taxon>Eukaryota</taxon>
        <taxon>Fungi</taxon>
        <taxon>Fungi incertae sedis</taxon>
        <taxon>Microsporidia</taxon>
        <taxon>Nosematidae</taxon>
        <taxon>Vairimorpha</taxon>
    </lineage>
</organism>
<dbReference type="AlphaFoldDB" id="A0AAX4JCC9"/>
<proteinExistence type="predicted"/>
<sequence length="107" mass="12372">MSYSQQENNDCKCCTCEPCPTSLKSCNTCTDTCFKEFQMLPKGFKKEDLKLEVGKNSYKVHGYSSMTCETGEKCSFRVEHERQFTKNVKDVELKEEKGHPYVEGKFQ</sequence>
<dbReference type="KEGG" id="vnx:VNE69_05231"/>
<accession>A0AAX4JCC9</accession>
<dbReference type="CDD" id="cd06464">
    <property type="entry name" value="ACD_sHsps-like"/>
    <property type="match status" value="1"/>
</dbReference>
<dbReference type="Proteomes" id="UP001334084">
    <property type="component" value="Chromosome 5"/>
</dbReference>